<dbReference type="InterPro" id="IPR052393">
    <property type="entry name" value="Cadmium-induced_rsp"/>
</dbReference>
<sequence length="153" mass="16237">MARLQLALNVSDLDAAVEFYTRLFGVGPAKRKPGYANFAVVDPPLKLVLFEGAEGGTINHLGVETESADEVVSAESRLSAAGLTTTGIDDTICCFAEKVETWVSDPDGARWEWYVKTADSDFMSAQPESDDAACCAPSAPTGVSLSSVRKVES</sequence>
<dbReference type="EMBL" id="CAFBOR010000226">
    <property type="protein sequence ID" value="CAB4998779.1"/>
    <property type="molecule type" value="Genomic_DNA"/>
</dbReference>
<reference evidence="4" key="1">
    <citation type="submission" date="2020-05" db="EMBL/GenBank/DDBJ databases">
        <authorList>
            <person name="Chiriac C."/>
            <person name="Salcher M."/>
            <person name="Ghai R."/>
            <person name="Kavagutti S V."/>
        </authorList>
    </citation>
    <scope>NUCLEOTIDE SEQUENCE</scope>
</reference>
<dbReference type="Gene3D" id="3.10.180.10">
    <property type="entry name" value="2,3-Dihydroxybiphenyl 1,2-Dioxygenase, domain 1"/>
    <property type="match status" value="1"/>
</dbReference>
<evidence type="ECO:0000313" key="3">
    <source>
        <dbReference type="EMBL" id="CAB4790790.1"/>
    </source>
</evidence>
<dbReference type="EMBL" id="CAFBPF010000185">
    <property type="protein sequence ID" value="CAB5021544.1"/>
    <property type="molecule type" value="Genomic_DNA"/>
</dbReference>
<organism evidence="4">
    <name type="scientific">freshwater metagenome</name>
    <dbReference type="NCBI Taxonomy" id="449393"/>
    <lineage>
        <taxon>unclassified sequences</taxon>
        <taxon>metagenomes</taxon>
        <taxon>ecological metagenomes</taxon>
    </lineage>
</organism>
<gene>
    <name evidence="3" type="ORF">UFOPK2996_00426</name>
    <name evidence="4" type="ORF">UFOPK3974_01375</name>
    <name evidence="5" type="ORF">UFOPK4071_01259</name>
</gene>
<dbReference type="SUPFAM" id="SSF54593">
    <property type="entry name" value="Glyoxalase/Bleomycin resistance protein/Dihydroxybiphenyl dioxygenase"/>
    <property type="match status" value="1"/>
</dbReference>
<dbReference type="NCBIfam" id="NF041414">
    <property type="entry name" value="ArsI_CadI_VOC"/>
    <property type="match status" value="1"/>
</dbReference>
<evidence type="ECO:0000313" key="5">
    <source>
        <dbReference type="EMBL" id="CAB5021544.1"/>
    </source>
</evidence>
<proteinExistence type="predicted"/>
<dbReference type="InterPro" id="IPR004360">
    <property type="entry name" value="Glyas_Fos-R_dOase_dom"/>
</dbReference>
<dbReference type="Pfam" id="PF00903">
    <property type="entry name" value="Glyoxalase"/>
    <property type="match status" value="1"/>
</dbReference>
<evidence type="ECO:0000313" key="4">
    <source>
        <dbReference type="EMBL" id="CAB4998779.1"/>
    </source>
</evidence>
<protein>
    <submittedName>
        <fullName evidence="4">Unannotated protein</fullName>
    </submittedName>
</protein>
<dbReference type="AlphaFoldDB" id="A0A6J7P6B4"/>
<name>A0A6J7P6B4_9ZZZZ</name>
<feature type="domain" description="VOC" evidence="2">
    <location>
        <begin position="2"/>
        <end position="116"/>
    </location>
</feature>
<dbReference type="InterPro" id="IPR029068">
    <property type="entry name" value="Glyas_Bleomycin-R_OHBP_Dase"/>
</dbReference>
<dbReference type="PROSITE" id="PS51819">
    <property type="entry name" value="VOC"/>
    <property type="match status" value="1"/>
</dbReference>
<dbReference type="GO" id="GO:0046686">
    <property type="term" value="P:response to cadmium ion"/>
    <property type="evidence" value="ECO:0007669"/>
    <property type="project" value="TreeGrafter"/>
</dbReference>
<dbReference type="PANTHER" id="PTHR41294">
    <property type="entry name" value="CADMIUM-INDUCED PROTEIN CADI"/>
    <property type="match status" value="1"/>
</dbReference>
<dbReference type="InterPro" id="IPR049789">
    <property type="entry name" value="ArsI/CadI-like"/>
</dbReference>
<accession>A0A6J7P6B4</accession>
<dbReference type="PANTHER" id="PTHR41294:SF1">
    <property type="entry name" value="CADMIUM-INDUCED PROTEIN CADI"/>
    <property type="match status" value="1"/>
</dbReference>
<dbReference type="InterPro" id="IPR037523">
    <property type="entry name" value="VOC_core"/>
</dbReference>
<evidence type="ECO:0000259" key="2">
    <source>
        <dbReference type="PROSITE" id="PS51819"/>
    </source>
</evidence>
<evidence type="ECO:0000256" key="1">
    <source>
        <dbReference type="SAM" id="MobiDB-lite"/>
    </source>
</evidence>
<dbReference type="EMBL" id="CAFAAH010000037">
    <property type="protein sequence ID" value="CAB4790790.1"/>
    <property type="molecule type" value="Genomic_DNA"/>
</dbReference>
<feature type="region of interest" description="Disordered" evidence="1">
    <location>
        <begin position="126"/>
        <end position="153"/>
    </location>
</feature>